<evidence type="ECO:0000313" key="1">
    <source>
        <dbReference type="EMBL" id="MBX46952.1"/>
    </source>
</evidence>
<reference evidence="1" key="1">
    <citation type="submission" date="2018-02" db="EMBL/GenBank/DDBJ databases">
        <title>Rhizophora mucronata_Transcriptome.</title>
        <authorList>
            <person name="Meera S.P."/>
            <person name="Sreeshan A."/>
            <person name="Augustine A."/>
        </authorList>
    </citation>
    <scope>NUCLEOTIDE SEQUENCE</scope>
    <source>
        <tissue evidence="1">Leaf</tissue>
    </source>
</reference>
<dbReference type="EMBL" id="GGEC01066468">
    <property type="protein sequence ID" value="MBX46952.1"/>
    <property type="molecule type" value="Transcribed_RNA"/>
</dbReference>
<accession>A0A2P2NWU1</accession>
<proteinExistence type="predicted"/>
<sequence>MHLPHQHESTSQQHSHPMCMFCYLDTRLLLHTAMSLELLQITSR</sequence>
<dbReference type="AlphaFoldDB" id="A0A2P2NWU1"/>
<organism evidence="1">
    <name type="scientific">Rhizophora mucronata</name>
    <name type="common">Asiatic mangrove</name>
    <dbReference type="NCBI Taxonomy" id="61149"/>
    <lineage>
        <taxon>Eukaryota</taxon>
        <taxon>Viridiplantae</taxon>
        <taxon>Streptophyta</taxon>
        <taxon>Embryophyta</taxon>
        <taxon>Tracheophyta</taxon>
        <taxon>Spermatophyta</taxon>
        <taxon>Magnoliopsida</taxon>
        <taxon>eudicotyledons</taxon>
        <taxon>Gunneridae</taxon>
        <taxon>Pentapetalae</taxon>
        <taxon>rosids</taxon>
        <taxon>fabids</taxon>
        <taxon>Malpighiales</taxon>
        <taxon>Rhizophoraceae</taxon>
        <taxon>Rhizophora</taxon>
    </lineage>
</organism>
<name>A0A2P2NWU1_RHIMU</name>
<protein>
    <submittedName>
        <fullName evidence="1">Uncharacterized protein</fullName>
    </submittedName>
</protein>